<feature type="domain" description="F-box/LRR-repeat protein 15-like leucin rich repeat" evidence="2">
    <location>
        <begin position="110"/>
        <end position="253"/>
    </location>
</feature>
<proteinExistence type="predicted"/>
<dbReference type="SUPFAM" id="SSF52047">
    <property type="entry name" value="RNI-like"/>
    <property type="match status" value="1"/>
</dbReference>
<evidence type="ECO:0000259" key="2">
    <source>
        <dbReference type="Pfam" id="PF25372"/>
    </source>
</evidence>
<evidence type="ECO:0000313" key="4">
    <source>
        <dbReference type="Proteomes" id="UP001202328"/>
    </source>
</evidence>
<keyword evidence="1" id="KW-0833">Ubl conjugation pathway</keyword>
<dbReference type="InterPro" id="IPR006553">
    <property type="entry name" value="Leu-rich_rpt_Cys-con_subtyp"/>
</dbReference>
<dbReference type="EMBL" id="JAJJMB010001184">
    <property type="protein sequence ID" value="KAI3958044.1"/>
    <property type="molecule type" value="Genomic_DNA"/>
</dbReference>
<sequence length="393" mass="43245">MNLSSSNTDSEGLGKLLIKKGKRKRNRTGKRKRKQFGDLPGDCLSLVYQSLKSSTDYNSFGLVCRHWLHVQNNIHESLWDIAYSNSGLRKNTCIGPENFSIILSKLSIRFKQLKVLCLTGVSEVVTDQRIIDIGREVLAKCCTSLKEINLGDCRLMTDKGLEVLAKCCTSLEKIGLAYCQLITDEGLEVLARYCASLKTDVLGHCERITDKGLDSISLSVTGTDSGICFLIQNYSKLHALNIACCSRVTGIGFFGCPKTLTCVDAFDVPKLTIEGIKAITSGGGIKSLRLSGNAVNNEAVITISKSCPVLKQLELEFCHGIQLEGWKDIGLYCTNLKALYVVDCPKLCHLGVQALCNGCDKLSFLFADSCNDYALDLFKRTRPNVHLLMCSTR</sequence>
<dbReference type="Gene3D" id="3.80.10.10">
    <property type="entry name" value="Ribonuclease Inhibitor"/>
    <property type="match status" value="2"/>
</dbReference>
<accession>A0AAD4XXG2</accession>
<protein>
    <recommendedName>
        <fullName evidence="2">F-box/LRR-repeat protein 15-like leucin rich repeat domain-containing protein</fullName>
    </recommendedName>
</protein>
<name>A0AAD4XXG2_9MAGN</name>
<comment type="caution">
    <text evidence="3">The sequence shown here is derived from an EMBL/GenBank/DDBJ whole genome shotgun (WGS) entry which is preliminary data.</text>
</comment>
<dbReference type="Proteomes" id="UP001202328">
    <property type="component" value="Unassembled WGS sequence"/>
</dbReference>
<dbReference type="InterPro" id="IPR057207">
    <property type="entry name" value="FBXL15_LRR"/>
</dbReference>
<evidence type="ECO:0000313" key="3">
    <source>
        <dbReference type="EMBL" id="KAI3958044.1"/>
    </source>
</evidence>
<dbReference type="AlphaFoldDB" id="A0AAD4XXG2"/>
<dbReference type="InterPro" id="IPR050648">
    <property type="entry name" value="F-box_LRR-repeat"/>
</dbReference>
<dbReference type="SMART" id="SM00367">
    <property type="entry name" value="LRR_CC"/>
    <property type="match status" value="6"/>
</dbReference>
<dbReference type="GO" id="GO:0005737">
    <property type="term" value="C:cytoplasm"/>
    <property type="evidence" value="ECO:0007669"/>
    <property type="project" value="TreeGrafter"/>
</dbReference>
<reference evidence="3" key="1">
    <citation type="submission" date="2022-04" db="EMBL/GenBank/DDBJ databases">
        <title>A functionally conserved STORR gene fusion in Papaver species that diverged 16.8 million years ago.</title>
        <authorList>
            <person name="Catania T."/>
        </authorList>
    </citation>
    <scope>NUCLEOTIDE SEQUENCE</scope>
    <source>
        <strain evidence="3">S-188037</strain>
    </source>
</reference>
<keyword evidence="4" id="KW-1185">Reference proteome</keyword>
<dbReference type="Pfam" id="PF25372">
    <property type="entry name" value="DUF7885"/>
    <property type="match status" value="1"/>
</dbReference>
<evidence type="ECO:0000256" key="1">
    <source>
        <dbReference type="ARBA" id="ARBA00022786"/>
    </source>
</evidence>
<gene>
    <name evidence="3" type="ORF">MKW98_020686</name>
</gene>
<dbReference type="InterPro" id="IPR032675">
    <property type="entry name" value="LRR_dom_sf"/>
</dbReference>
<organism evidence="3 4">
    <name type="scientific">Papaver atlanticum</name>
    <dbReference type="NCBI Taxonomy" id="357466"/>
    <lineage>
        <taxon>Eukaryota</taxon>
        <taxon>Viridiplantae</taxon>
        <taxon>Streptophyta</taxon>
        <taxon>Embryophyta</taxon>
        <taxon>Tracheophyta</taxon>
        <taxon>Spermatophyta</taxon>
        <taxon>Magnoliopsida</taxon>
        <taxon>Ranunculales</taxon>
        <taxon>Papaveraceae</taxon>
        <taxon>Papaveroideae</taxon>
        <taxon>Papaver</taxon>
    </lineage>
</organism>
<dbReference type="PANTHER" id="PTHR13382">
    <property type="entry name" value="MITOCHONDRIAL ATP SYNTHASE COUPLING FACTOR B"/>
    <property type="match status" value="1"/>
</dbReference>